<dbReference type="PROSITE" id="PS50109">
    <property type="entry name" value="HIS_KIN"/>
    <property type="match status" value="1"/>
</dbReference>
<keyword evidence="4 12" id="KW-0808">Transferase</keyword>
<dbReference type="InterPro" id="IPR003594">
    <property type="entry name" value="HATPase_dom"/>
</dbReference>
<dbReference type="GO" id="GO:0046983">
    <property type="term" value="F:protein dimerization activity"/>
    <property type="evidence" value="ECO:0007669"/>
    <property type="project" value="InterPro"/>
</dbReference>
<dbReference type="GO" id="GO:0000155">
    <property type="term" value="F:phosphorelay sensor kinase activity"/>
    <property type="evidence" value="ECO:0007669"/>
    <property type="project" value="InterPro"/>
</dbReference>
<evidence type="ECO:0000256" key="1">
    <source>
        <dbReference type="ARBA" id="ARBA00000085"/>
    </source>
</evidence>
<dbReference type="EC" id="2.7.13.3" evidence="2"/>
<dbReference type="GO" id="GO:0005524">
    <property type="term" value="F:ATP binding"/>
    <property type="evidence" value="ECO:0007669"/>
    <property type="project" value="UniProtKB-KW"/>
</dbReference>
<feature type="domain" description="Histidine kinase" evidence="10">
    <location>
        <begin position="288"/>
        <end position="375"/>
    </location>
</feature>
<dbReference type="EMBL" id="VJNB01000012">
    <property type="protein sequence ID" value="TSE18585.1"/>
    <property type="molecule type" value="Genomic_DNA"/>
</dbReference>
<dbReference type="SUPFAM" id="SSF55874">
    <property type="entry name" value="ATPase domain of HSP90 chaperone/DNA topoisomerase II/histidine kinase"/>
    <property type="match status" value="1"/>
</dbReference>
<name>A0A554W4T3_9BURK</name>
<evidence type="ECO:0000256" key="6">
    <source>
        <dbReference type="ARBA" id="ARBA00022777"/>
    </source>
</evidence>
<feature type="domain" description="Response regulatory" evidence="11">
    <location>
        <begin position="26"/>
        <end position="143"/>
    </location>
</feature>
<dbReference type="GO" id="GO:0016020">
    <property type="term" value="C:membrane"/>
    <property type="evidence" value="ECO:0007669"/>
    <property type="project" value="InterPro"/>
</dbReference>
<evidence type="ECO:0000256" key="2">
    <source>
        <dbReference type="ARBA" id="ARBA00012438"/>
    </source>
</evidence>
<gene>
    <name evidence="12" type="primary">degS</name>
    <name evidence="12" type="ORF">Talka_02082</name>
</gene>
<dbReference type="AlphaFoldDB" id="A0A554W4T3"/>
<evidence type="ECO:0000256" key="9">
    <source>
        <dbReference type="PROSITE-ProRule" id="PRU00169"/>
    </source>
</evidence>
<proteinExistence type="predicted"/>
<dbReference type="InterPro" id="IPR005467">
    <property type="entry name" value="His_kinase_dom"/>
</dbReference>
<evidence type="ECO:0000313" key="13">
    <source>
        <dbReference type="Proteomes" id="UP000315736"/>
    </source>
</evidence>
<dbReference type="PANTHER" id="PTHR24421:SF10">
    <property type="entry name" value="NITRATE_NITRITE SENSOR PROTEIN NARQ"/>
    <property type="match status" value="1"/>
</dbReference>
<evidence type="ECO:0000256" key="5">
    <source>
        <dbReference type="ARBA" id="ARBA00022741"/>
    </source>
</evidence>
<dbReference type="InterPro" id="IPR011006">
    <property type="entry name" value="CheY-like_superfamily"/>
</dbReference>
<protein>
    <recommendedName>
        <fullName evidence="2">histidine kinase</fullName>
        <ecNumber evidence="2">2.7.13.3</ecNumber>
    </recommendedName>
</protein>
<keyword evidence="5" id="KW-0547">Nucleotide-binding</keyword>
<dbReference type="CDD" id="cd00156">
    <property type="entry name" value="REC"/>
    <property type="match status" value="1"/>
</dbReference>
<keyword evidence="6 12" id="KW-0418">Kinase</keyword>
<dbReference type="InterPro" id="IPR011712">
    <property type="entry name" value="Sig_transdc_His_kin_sub3_dim/P"/>
</dbReference>
<evidence type="ECO:0000256" key="4">
    <source>
        <dbReference type="ARBA" id="ARBA00022679"/>
    </source>
</evidence>
<dbReference type="Pfam" id="PF07730">
    <property type="entry name" value="HisKA_3"/>
    <property type="match status" value="1"/>
</dbReference>
<keyword evidence="13" id="KW-1185">Reference proteome</keyword>
<evidence type="ECO:0000256" key="8">
    <source>
        <dbReference type="ARBA" id="ARBA00023012"/>
    </source>
</evidence>
<reference evidence="12 13" key="1">
    <citation type="submission" date="2019-07" db="EMBL/GenBank/DDBJ databases">
        <title>Tepidimonas alkaliphilus YIM 72238 draft genome.</title>
        <authorList>
            <person name="Da Costa M.S."/>
            <person name="Froufe H.J.C."/>
            <person name="Egas C."/>
            <person name="Albuquerque L."/>
        </authorList>
    </citation>
    <scope>NUCLEOTIDE SEQUENCE [LARGE SCALE GENOMIC DNA]</scope>
    <source>
        <strain evidence="12 13">YIM 72238</strain>
    </source>
</reference>
<dbReference type="Gene3D" id="1.20.5.1930">
    <property type="match status" value="1"/>
</dbReference>
<dbReference type="Pfam" id="PF02518">
    <property type="entry name" value="HATPase_c"/>
    <property type="match status" value="1"/>
</dbReference>
<dbReference type="SUPFAM" id="SSF52172">
    <property type="entry name" value="CheY-like"/>
    <property type="match status" value="1"/>
</dbReference>
<dbReference type="InterPro" id="IPR050482">
    <property type="entry name" value="Sensor_HK_TwoCompSys"/>
</dbReference>
<dbReference type="Pfam" id="PF00072">
    <property type="entry name" value="Response_reg"/>
    <property type="match status" value="1"/>
</dbReference>
<keyword evidence="3 9" id="KW-0597">Phosphoprotein</keyword>
<dbReference type="Gene3D" id="3.30.565.10">
    <property type="entry name" value="Histidine kinase-like ATPase, C-terminal domain"/>
    <property type="match status" value="1"/>
</dbReference>
<evidence type="ECO:0000259" key="11">
    <source>
        <dbReference type="PROSITE" id="PS50110"/>
    </source>
</evidence>
<sequence length="385" mass="42358">MRAAVWQAWRECIDVTVNVLGLAPLRLLHLEDNPVDHGLLRRALRRAELEAEVTLVETLAAFQQALADPAAFDAVLADYHLAGFSGLDAWAWMRQQGIELPFILVSGAIGEATVADAMVRGVSDYVDKQHLGRLPHVLQRALELHATRRREAEAARALTESRQRLLELTEHLQTSIDRERADIAREIHDDIGGALAAVKLDLAWLQRRLSDAEELAHVASALAMVEQALGASQRIMRNLRPAVLDQGLMAALQWLTRTFAERTGLEVTLHGALRSAALPARVEMAAYRTVQEALTNVLKHAQASRVRVEVSDLEEHLTIEIADDGRGAAPEELRKERSFGLLGLRERAQSVGGWLDIVTAPGQGMTLILSVPLSEAARHAAVEEE</sequence>
<dbReference type="Proteomes" id="UP000315736">
    <property type="component" value="Unassembled WGS sequence"/>
</dbReference>
<dbReference type="InterPro" id="IPR001789">
    <property type="entry name" value="Sig_transdc_resp-reg_receiver"/>
</dbReference>
<feature type="modified residue" description="4-aspartylphosphate" evidence="9">
    <location>
        <position position="78"/>
    </location>
</feature>
<evidence type="ECO:0000259" key="10">
    <source>
        <dbReference type="PROSITE" id="PS50109"/>
    </source>
</evidence>
<dbReference type="PROSITE" id="PS50110">
    <property type="entry name" value="RESPONSE_REGULATORY"/>
    <property type="match status" value="1"/>
</dbReference>
<comment type="catalytic activity">
    <reaction evidence="1">
        <text>ATP + protein L-histidine = ADP + protein N-phospho-L-histidine.</text>
        <dbReference type="EC" id="2.7.13.3"/>
    </reaction>
</comment>
<dbReference type="SMART" id="SM00387">
    <property type="entry name" value="HATPase_c"/>
    <property type="match status" value="1"/>
</dbReference>
<dbReference type="CDD" id="cd16917">
    <property type="entry name" value="HATPase_UhpB-NarQ-NarX-like"/>
    <property type="match status" value="1"/>
</dbReference>
<evidence type="ECO:0000256" key="3">
    <source>
        <dbReference type="ARBA" id="ARBA00022553"/>
    </source>
</evidence>
<dbReference type="PANTHER" id="PTHR24421">
    <property type="entry name" value="NITRATE/NITRITE SENSOR PROTEIN NARX-RELATED"/>
    <property type="match status" value="1"/>
</dbReference>
<evidence type="ECO:0000256" key="7">
    <source>
        <dbReference type="ARBA" id="ARBA00022840"/>
    </source>
</evidence>
<dbReference type="Gene3D" id="3.40.50.2300">
    <property type="match status" value="1"/>
</dbReference>
<evidence type="ECO:0000313" key="12">
    <source>
        <dbReference type="EMBL" id="TSE18585.1"/>
    </source>
</evidence>
<accession>A0A554W4T3</accession>
<keyword evidence="7" id="KW-0067">ATP-binding</keyword>
<dbReference type="InterPro" id="IPR036890">
    <property type="entry name" value="HATPase_C_sf"/>
</dbReference>
<dbReference type="SMART" id="SM00448">
    <property type="entry name" value="REC"/>
    <property type="match status" value="1"/>
</dbReference>
<comment type="caution">
    <text evidence="12">The sequence shown here is derived from an EMBL/GenBank/DDBJ whole genome shotgun (WGS) entry which is preliminary data.</text>
</comment>
<keyword evidence="8" id="KW-0902">Two-component regulatory system</keyword>
<organism evidence="12 13">
    <name type="scientific">Tepidimonas alkaliphilus</name>
    <dbReference type="NCBI Taxonomy" id="2588942"/>
    <lineage>
        <taxon>Bacteria</taxon>
        <taxon>Pseudomonadati</taxon>
        <taxon>Pseudomonadota</taxon>
        <taxon>Betaproteobacteria</taxon>
        <taxon>Burkholderiales</taxon>
        <taxon>Tepidimonas</taxon>
    </lineage>
</organism>